<accession>A0ABP8KZR1</accession>
<name>A0ABP8KZR1_9BACT</name>
<feature type="region of interest" description="Disordered" evidence="1">
    <location>
        <begin position="252"/>
        <end position="272"/>
    </location>
</feature>
<evidence type="ECO:0000313" key="2">
    <source>
        <dbReference type="EMBL" id="GAA4418778.1"/>
    </source>
</evidence>
<protein>
    <submittedName>
        <fullName evidence="2">Uncharacterized protein</fullName>
    </submittedName>
</protein>
<reference evidence="3" key="1">
    <citation type="journal article" date="2019" name="Int. J. Syst. Evol. Microbiol.">
        <title>The Global Catalogue of Microorganisms (GCM) 10K type strain sequencing project: providing services to taxonomists for standard genome sequencing and annotation.</title>
        <authorList>
            <consortium name="The Broad Institute Genomics Platform"/>
            <consortium name="The Broad Institute Genome Sequencing Center for Infectious Disease"/>
            <person name="Wu L."/>
            <person name="Ma J."/>
        </authorList>
    </citation>
    <scope>NUCLEOTIDE SEQUENCE [LARGE SCALE GENOMIC DNA]</scope>
    <source>
        <strain evidence="3">JCM 17925</strain>
    </source>
</reference>
<gene>
    <name evidence="2" type="ORF">GCM10023187_52510</name>
</gene>
<sequence length="272" mass="30549">MAYSPVFAKFILLINQLSIAPTVLQLEKIMAKTSQTSALVAPVSAPESITPNLYPWQYVDEGSGEVLSRFKYLEGHPRQYRFDAKEGVFNINGIDKIGRTLTFQPLAWRIFTDNILGMGTKNWAEIFFLDEKNNVSAVLFHGYSVDNIFRLIEPLFYDDLTLADVVITAVAEKKENTKIQPKGVYYIATFSYKLADRETTELLKQFGQVTKIFRQETLTDIANIKTAYNYHNPFQCEACEGVAAIDEAQIQPNAEPQTGNALPASSEDEPVA</sequence>
<dbReference type="Proteomes" id="UP001500936">
    <property type="component" value="Unassembled WGS sequence"/>
</dbReference>
<evidence type="ECO:0000313" key="3">
    <source>
        <dbReference type="Proteomes" id="UP001500936"/>
    </source>
</evidence>
<comment type="caution">
    <text evidence="2">The sequence shown here is derived from an EMBL/GenBank/DDBJ whole genome shotgun (WGS) entry which is preliminary data.</text>
</comment>
<keyword evidence="3" id="KW-1185">Reference proteome</keyword>
<organism evidence="2 3">
    <name type="scientific">Nibrella viscosa</name>
    <dbReference type="NCBI Taxonomy" id="1084524"/>
    <lineage>
        <taxon>Bacteria</taxon>
        <taxon>Pseudomonadati</taxon>
        <taxon>Bacteroidota</taxon>
        <taxon>Cytophagia</taxon>
        <taxon>Cytophagales</taxon>
        <taxon>Spirosomataceae</taxon>
        <taxon>Nibrella</taxon>
    </lineage>
</organism>
<evidence type="ECO:0000256" key="1">
    <source>
        <dbReference type="SAM" id="MobiDB-lite"/>
    </source>
</evidence>
<proteinExistence type="predicted"/>
<dbReference type="EMBL" id="BAABHB010000017">
    <property type="protein sequence ID" value="GAA4418778.1"/>
    <property type="molecule type" value="Genomic_DNA"/>
</dbReference>